<evidence type="ECO:0000256" key="5">
    <source>
        <dbReference type="ARBA" id="ARBA00023136"/>
    </source>
</evidence>
<evidence type="ECO:0000256" key="2">
    <source>
        <dbReference type="ARBA" id="ARBA00022475"/>
    </source>
</evidence>
<sequence>MEFLIYFAVGVLVTFVGAIPLGTVNISVINTTLRVDARNAMKIALTAGIAEIIISFYALHCSMVVGEFIDMNQWIQVMIAILLFLIGAFLFFKKKKEAQEKKFKMSKYITGFFLGLLNPTVLVYWIFMITYLNKNAFQLDMNTSLKILFVFFAGVYLGKLLTLYAYSKFSILIKNKVQNIAAIINKVIGVLLFVIGCVQLVKYMLG</sequence>
<protein>
    <submittedName>
        <fullName evidence="7">LysE family transporter</fullName>
    </submittedName>
</protein>
<organism evidence="7 8">
    <name type="scientific">Kordia aestuariivivens</name>
    <dbReference type="NCBI Taxonomy" id="2759037"/>
    <lineage>
        <taxon>Bacteria</taxon>
        <taxon>Pseudomonadati</taxon>
        <taxon>Bacteroidota</taxon>
        <taxon>Flavobacteriia</taxon>
        <taxon>Flavobacteriales</taxon>
        <taxon>Flavobacteriaceae</taxon>
        <taxon>Kordia</taxon>
    </lineage>
</organism>
<dbReference type="EMBL" id="JACGWS010000001">
    <property type="protein sequence ID" value="MBC8753147.1"/>
    <property type="molecule type" value="Genomic_DNA"/>
</dbReference>
<reference evidence="7 8" key="1">
    <citation type="submission" date="2020-07" db="EMBL/GenBank/DDBJ databases">
        <title>Description of Kordia aestuariivivens sp. nov., isolated from a tidal flat.</title>
        <authorList>
            <person name="Park S."/>
            <person name="Yoon J.-H."/>
        </authorList>
    </citation>
    <scope>NUCLEOTIDE SEQUENCE [LARGE SCALE GENOMIC DNA]</scope>
    <source>
        <strain evidence="7 8">YSTF-M3</strain>
    </source>
</reference>
<dbReference type="NCBIfam" id="TIGR01167">
    <property type="entry name" value="LPXTG_anchor"/>
    <property type="match status" value="1"/>
</dbReference>
<keyword evidence="8" id="KW-1185">Reference proteome</keyword>
<evidence type="ECO:0000313" key="7">
    <source>
        <dbReference type="EMBL" id="MBC8753147.1"/>
    </source>
</evidence>
<name>A0ABR7Q3L4_9FLAO</name>
<dbReference type="Proteomes" id="UP000619238">
    <property type="component" value="Unassembled WGS sequence"/>
</dbReference>
<feature type="transmembrane region" description="Helical" evidence="6">
    <location>
        <begin position="147"/>
        <end position="166"/>
    </location>
</feature>
<dbReference type="RefSeq" id="WP_187560192.1">
    <property type="nucleotide sequence ID" value="NZ_JACGWS010000001.1"/>
</dbReference>
<evidence type="ECO:0000256" key="4">
    <source>
        <dbReference type="ARBA" id="ARBA00022989"/>
    </source>
</evidence>
<keyword evidence="5 6" id="KW-0472">Membrane</keyword>
<accession>A0ABR7Q3L4</accession>
<keyword evidence="4 6" id="KW-1133">Transmembrane helix</keyword>
<gene>
    <name evidence="7" type="ORF">H2O64_00585</name>
</gene>
<feature type="transmembrane region" description="Helical" evidence="6">
    <location>
        <begin position="6"/>
        <end position="28"/>
    </location>
</feature>
<feature type="transmembrane region" description="Helical" evidence="6">
    <location>
        <begin position="71"/>
        <end position="92"/>
    </location>
</feature>
<proteinExistence type="predicted"/>
<keyword evidence="2" id="KW-1003">Cell membrane</keyword>
<comment type="caution">
    <text evidence="7">The sequence shown here is derived from an EMBL/GenBank/DDBJ whole genome shotgun (WGS) entry which is preliminary data.</text>
</comment>
<keyword evidence="3 6" id="KW-0812">Transmembrane</keyword>
<evidence type="ECO:0000256" key="6">
    <source>
        <dbReference type="SAM" id="Phobius"/>
    </source>
</evidence>
<feature type="transmembrane region" description="Helical" evidence="6">
    <location>
        <begin position="108"/>
        <end position="127"/>
    </location>
</feature>
<evidence type="ECO:0000313" key="8">
    <source>
        <dbReference type="Proteomes" id="UP000619238"/>
    </source>
</evidence>
<dbReference type="Pfam" id="PF01810">
    <property type="entry name" value="LysE"/>
    <property type="match status" value="1"/>
</dbReference>
<evidence type="ECO:0000256" key="3">
    <source>
        <dbReference type="ARBA" id="ARBA00022692"/>
    </source>
</evidence>
<dbReference type="InterPro" id="IPR001123">
    <property type="entry name" value="LeuE-type"/>
</dbReference>
<feature type="transmembrane region" description="Helical" evidence="6">
    <location>
        <begin position="187"/>
        <end position="205"/>
    </location>
</feature>
<comment type="subcellular location">
    <subcellularLocation>
        <location evidence="1">Cell membrane</location>
        <topology evidence="1">Multi-pass membrane protein</topology>
    </subcellularLocation>
</comment>
<evidence type="ECO:0000256" key="1">
    <source>
        <dbReference type="ARBA" id="ARBA00004651"/>
    </source>
</evidence>
<feature type="transmembrane region" description="Helical" evidence="6">
    <location>
        <begin position="40"/>
        <end position="59"/>
    </location>
</feature>